<reference evidence="2 3" key="1">
    <citation type="submission" date="2020-06" db="EMBL/GenBank/DDBJ databases">
        <title>Genome sequence of 2 isolates from Red Sea Mangroves.</title>
        <authorList>
            <person name="Sefrji F."/>
            <person name="Michoud G."/>
            <person name="Merlino G."/>
            <person name="Daffonchio D."/>
        </authorList>
    </citation>
    <scope>NUCLEOTIDE SEQUENCE [LARGE SCALE GENOMIC DNA]</scope>
    <source>
        <strain evidence="2 3">R1DC25</strain>
    </source>
</reference>
<organism evidence="2 3">
    <name type="scientific">Kaustia mangrovi</name>
    <dbReference type="NCBI Taxonomy" id="2593653"/>
    <lineage>
        <taxon>Bacteria</taxon>
        <taxon>Pseudomonadati</taxon>
        <taxon>Pseudomonadota</taxon>
        <taxon>Alphaproteobacteria</taxon>
        <taxon>Hyphomicrobiales</taxon>
        <taxon>Parvibaculaceae</taxon>
        <taxon>Kaustia</taxon>
    </lineage>
</organism>
<dbReference type="EMBL" id="CP058214">
    <property type="protein sequence ID" value="QPC44552.1"/>
    <property type="molecule type" value="Genomic_DNA"/>
</dbReference>
<dbReference type="AlphaFoldDB" id="A0A7S8C719"/>
<evidence type="ECO:0000313" key="3">
    <source>
        <dbReference type="Proteomes" id="UP000593594"/>
    </source>
</evidence>
<dbReference type="InterPro" id="IPR029032">
    <property type="entry name" value="AhpD-like"/>
</dbReference>
<dbReference type="Pfam" id="PF02627">
    <property type="entry name" value="CMD"/>
    <property type="match status" value="1"/>
</dbReference>
<dbReference type="KEGG" id="kmn:HW532_18725"/>
<evidence type="ECO:0000259" key="1">
    <source>
        <dbReference type="Pfam" id="PF02627"/>
    </source>
</evidence>
<dbReference type="InterPro" id="IPR052512">
    <property type="entry name" value="4CMD/NDH-1_regulator"/>
</dbReference>
<dbReference type="GO" id="GO:0051920">
    <property type="term" value="F:peroxiredoxin activity"/>
    <property type="evidence" value="ECO:0007669"/>
    <property type="project" value="InterPro"/>
</dbReference>
<feature type="domain" description="Carboxymuconolactone decarboxylase-like" evidence="1">
    <location>
        <begin position="37"/>
        <end position="119"/>
    </location>
</feature>
<name>A0A7S8C719_9HYPH</name>
<accession>A0A7S8C719</accession>
<keyword evidence="2" id="KW-0456">Lyase</keyword>
<dbReference type="NCBIfam" id="TIGR02425">
    <property type="entry name" value="decarb_PcaC"/>
    <property type="match status" value="1"/>
</dbReference>
<dbReference type="InterPro" id="IPR012788">
    <property type="entry name" value="Decarb_PcaC"/>
</dbReference>
<dbReference type="EC" id="4.1.1.44" evidence="2"/>
<gene>
    <name evidence="2" type="primary">pcaC</name>
    <name evidence="2" type="ORF">HW532_18725</name>
</gene>
<protein>
    <submittedName>
        <fullName evidence="2">4-carboxymuconolactone decarboxylase</fullName>
        <ecNumber evidence="2">4.1.1.44</ecNumber>
    </submittedName>
</protein>
<dbReference type="GO" id="GO:0047575">
    <property type="term" value="F:4-carboxymuconolactone decarboxylase activity"/>
    <property type="evidence" value="ECO:0007669"/>
    <property type="project" value="UniProtKB-EC"/>
</dbReference>
<sequence length="128" mass="14562">MTNKELFDKGLKIRREVLGSEYVDKSIAGADDFTRPLQELVTEYCWGEIWGRETLDRRTRSIINLSMISALNRPHELKLHVRGALNNGLTKEEIREILLQVAIYCGVPAAIDSFRVAREVFADIEAEG</sequence>
<dbReference type="PANTHER" id="PTHR33570">
    <property type="entry name" value="4-CARBOXYMUCONOLACTONE DECARBOXYLASE FAMILY PROTEIN"/>
    <property type="match status" value="1"/>
</dbReference>
<dbReference type="PANTHER" id="PTHR33570:SF2">
    <property type="entry name" value="CARBOXYMUCONOLACTONE DECARBOXYLASE-LIKE DOMAIN-CONTAINING PROTEIN"/>
    <property type="match status" value="1"/>
</dbReference>
<dbReference type="RefSeq" id="WP_213161925.1">
    <property type="nucleotide sequence ID" value="NZ_CP058214.1"/>
</dbReference>
<dbReference type="InterPro" id="IPR003779">
    <property type="entry name" value="CMD-like"/>
</dbReference>
<proteinExistence type="predicted"/>
<dbReference type="SUPFAM" id="SSF69118">
    <property type="entry name" value="AhpD-like"/>
    <property type="match status" value="1"/>
</dbReference>
<dbReference type="Proteomes" id="UP000593594">
    <property type="component" value="Chromosome"/>
</dbReference>
<keyword evidence="3" id="KW-1185">Reference proteome</keyword>
<dbReference type="Gene3D" id="1.20.1290.10">
    <property type="entry name" value="AhpD-like"/>
    <property type="match status" value="1"/>
</dbReference>
<evidence type="ECO:0000313" key="2">
    <source>
        <dbReference type="EMBL" id="QPC44552.1"/>
    </source>
</evidence>